<accession>A0AAW6VPC7</accession>
<organism evidence="1 2">
    <name type="scientific">Aliarcobacter butzleri</name>
    <dbReference type="NCBI Taxonomy" id="28197"/>
    <lineage>
        <taxon>Bacteria</taxon>
        <taxon>Pseudomonadati</taxon>
        <taxon>Campylobacterota</taxon>
        <taxon>Epsilonproteobacteria</taxon>
        <taxon>Campylobacterales</taxon>
        <taxon>Arcobacteraceae</taxon>
        <taxon>Aliarcobacter</taxon>
    </lineage>
</organism>
<gene>
    <name evidence="1" type="ORF">PT520_10115</name>
</gene>
<reference evidence="1" key="2">
    <citation type="submission" date="2023-02" db="EMBL/GenBank/DDBJ databases">
        <authorList>
            <person name="Concha-Toloza M."/>
            <person name="Lopez-Cantillo M."/>
            <person name="Molina-Mora J."/>
            <person name="Collado L."/>
        </authorList>
    </citation>
    <scope>NUCLEOTIDE SEQUENCE</scope>
    <source>
        <strain evidence="1">FR1p273A</strain>
    </source>
</reference>
<comment type="caution">
    <text evidence="1">The sequence shown here is derived from an EMBL/GenBank/DDBJ whole genome shotgun (WGS) entry which is preliminary data.</text>
</comment>
<name>A0AAW6VPC7_9BACT</name>
<evidence type="ECO:0000313" key="1">
    <source>
        <dbReference type="EMBL" id="MDK2062873.1"/>
    </source>
</evidence>
<dbReference type="AlphaFoldDB" id="A0AAW6VPC7"/>
<dbReference type="Proteomes" id="UP001237843">
    <property type="component" value="Unassembled WGS sequence"/>
</dbReference>
<proteinExistence type="predicted"/>
<evidence type="ECO:0000313" key="2">
    <source>
        <dbReference type="Proteomes" id="UP001237843"/>
    </source>
</evidence>
<reference evidence="1" key="1">
    <citation type="journal article" date="2023" name="Antibiotics">
        <title>Genomic Characterization of Antibiotic-Resistant Campylobacterales Isolated from Chilean Poultry Meat.</title>
        <authorList>
            <person name="Concha-Toloza M."/>
            <person name="Lopez-Cantillo M."/>
            <person name="Molina-Mora J.A."/>
            <person name="Collado L."/>
        </authorList>
    </citation>
    <scope>NUCLEOTIDE SEQUENCE</scope>
    <source>
        <strain evidence="1">FR1p273A</strain>
    </source>
</reference>
<protein>
    <submittedName>
        <fullName evidence="1">Uncharacterized protein</fullName>
    </submittedName>
</protein>
<sequence>MFSCDDMKTIDDIFYNFQCIPGVKSGIRRDFLFEDYVIKNGITYLYDSNLCFCVARDMLKQNIVKKVLYIDTVNSIESLETLGRTKFISNNLENMCYMINQKRFLDLMCLKMIVQLDINLKEYLFVIDSVSDVDDILYEKFKSVQKDILRKGGSIILQLRPKLVELPELQ</sequence>
<dbReference type="EMBL" id="JAQTJH010000013">
    <property type="protein sequence ID" value="MDK2062873.1"/>
    <property type="molecule type" value="Genomic_DNA"/>
</dbReference>
<dbReference type="RefSeq" id="WP_284074994.1">
    <property type="nucleotide sequence ID" value="NZ_JAQTJH010000013.1"/>
</dbReference>